<reference evidence="7" key="1">
    <citation type="submission" date="2016-06" db="EMBL/GenBank/DDBJ databases">
        <authorList>
            <person name="Rodrigo-Torres L."/>
            <person name="Arahal R.D."/>
            <person name="Lucena T."/>
        </authorList>
    </citation>
    <scope>NUCLEOTIDE SEQUENCE [LARGE SCALE GENOMIC DNA]</scope>
    <source>
        <strain evidence="7">CECT8203</strain>
    </source>
</reference>
<sequence>MWSHIGFLLTSNLESATISMPFTKQSNPVAKNRFANLDLNLLRVFKVLYEEKNMRKAAQRLYVSQPAVSQSLQKLRHQFDDPLFVKVKSGLSPTPFSEQLSNSLLPLLYDIENVVNDTDVFDPTQLDQDITIALSSSFVFSISGELYRYFREHAPGLKIHIASWNDQTVTAIEKGDILLGINAELTDRYPFMEKRTIGDIDACLLVRKEHPITRQKVTVESMSKYPLARLIVSNYSKYTSPTVEIFKRLGYPLEVGFSSEYPVALIDVVQQSDMFMGTTNCFPIHNYPNLAMLSPDQVLPEAQYPALSYFHTRHQNSALVNWLNDSITQIFQQRKTENAHHHLASVNNWQETS</sequence>
<dbReference type="PANTHER" id="PTHR30118">
    <property type="entry name" value="HTH-TYPE TRANSCRIPTIONAL REGULATOR LEUO-RELATED"/>
    <property type="match status" value="1"/>
</dbReference>
<dbReference type="GO" id="GO:0003700">
    <property type="term" value="F:DNA-binding transcription factor activity"/>
    <property type="evidence" value="ECO:0007669"/>
    <property type="project" value="InterPro"/>
</dbReference>
<dbReference type="EMBL" id="OANU01000005">
    <property type="protein sequence ID" value="SNX47198.1"/>
    <property type="molecule type" value="Genomic_DNA"/>
</dbReference>
<keyword evidence="3" id="KW-0238">DNA-binding</keyword>
<evidence type="ECO:0000256" key="2">
    <source>
        <dbReference type="ARBA" id="ARBA00023015"/>
    </source>
</evidence>
<dbReference type="InterPro" id="IPR000847">
    <property type="entry name" value="LysR_HTH_N"/>
</dbReference>
<dbReference type="Gene3D" id="3.40.190.10">
    <property type="entry name" value="Periplasmic binding protein-like II"/>
    <property type="match status" value="2"/>
</dbReference>
<keyword evidence="7" id="KW-1185">Reference proteome</keyword>
<dbReference type="PRINTS" id="PR00039">
    <property type="entry name" value="HTHLYSR"/>
</dbReference>
<evidence type="ECO:0000256" key="1">
    <source>
        <dbReference type="ARBA" id="ARBA00009437"/>
    </source>
</evidence>
<dbReference type="Pfam" id="PF03466">
    <property type="entry name" value="LysR_substrate"/>
    <property type="match status" value="1"/>
</dbReference>
<gene>
    <name evidence="6" type="primary">yidZ_1</name>
    <name evidence="6" type="ORF">VTH8203_00799</name>
</gene>
<dbReference type="SUPFAM" id="SSF53850">
    <property type="entry name" value="Periplasmic binding protein-like II"/>
    <property type="match status" value="1"/>
</dbReference>
<protein>
    <submittedName>
        <fullName evidence="6">HTH-type transcriptional regulator YidZ</fullName>
    </submittedName>
</protein>
<comment type="similarity">
    <text evidence="1">Belongs to the LysR transcriptional regulatory family.</text>
</comment>
<organism evidence="6 7">
    <name type="scientific">Vibrio thalassae</name>
    <dbReference type="NCBI Taxonomy" id="1243014"/>
    <lineage>
        <taxon>Bacteria</taxon>
        <taxon>Pseudomonadati</taxon>
        <taxon>Pseudomonadota</taxon>
        <taxon>Gammaproteobacteria</taxon>
        <taxon>Vibrionales</taxon>
        <taxon>Vibrionaceae</taxon>
        <taxon>Vibrio</taxon>
    </lineage>
</organism>
<dbReference type="PANTHER" id="PTHR30118:SF11">
    <property type="entry name" value="HTH-TYPE TRANSCRIPTIONAL REGULATOR YIDZ"/>
    <property type="match status" value="1"/>
</dbReference>
<evidence type="ECO:0000313" key="7">
    <source>
        <dbReference type="Proteomes" id="UP000219336"/>
    </source>
</evidence>
<dbReference type="AlphaFoldDB" id="A0A240EET2"/>
<dbReference type="Proteomes" id="UP000219336">
    <property type="component" value="Unassembled WGS sequence"/>
</dbReference>
<dbReference type="InterPro" id="IPR050389">
    <property type="entry name" value="LysR-type_TF"/>
</dbReference>
<dbReference type="GO" id="GO:0003677">
    <property type="term" value="F:DNA binding"/>
    <property type="evidence" value="ECO:0007669"/>
    <property type="project" value="UniProtKB-KW"/>
</dbReference>
<dbReference type="Pfam" id="PF00126">
    <property type="entry name" value="HTH_1"/>
    <property type="match status" value="1"/>
</dbReference>
<proteinExistence type="inferred from homology"/>
<evidence type="ECO:0000259" key="5">
    <source>
        <dbReference type="PROSITE" id="PS50931"/>
    </source>
</evidence>
<evidence type="ECO:0000256" key="3">
    <source>
        <dbReference type="ARBA" id="ARBA00023125"/>
    </source>
</evidence>
<dbReference type="Gene3D" id="1.10.10.10">
    <property type="entry name" value="Winged helix-like DNA-binding domain superfamily/Winged helix DNA-binding domain"/>
    <property type="match status" value="1"/>
</dbReference>
<dbReference type="PROSITE" id="PS50931">
    <property type="entry name" value="HTH_LYSR"/>
    <property type="match status" value="1"/>
</dbReference>
<name>A0A240EET2_9VIBR</name>
<keyword evidence="2" id="KW-0805">Transcription regulation</keyword>
<evidence type="ECO:0000313" key="6">
    <source>
        <dbReference type="EMBL" id="SNX47198.1"/>
    </source>
</evidence>
<evidence type="ECO:0000256" key="4">
    <source>
        <dbReference type="ARBA" id="ARBA00023163"/>
    </source>
</evidence>
<dbReference type="InterPro" id="IPR005119">
    <property type="entry name" value="LysR_subst-bd"/>
</dbReference>
<accession>A0A240EET2</accession>
<dbReference type="InterPro" id="IPR036388">
    <property type="entry name" value="WH-like_DNA-bd_sf"/>
</dbReference>
<keyword evidence="4" id="KW-0804">Transcription</keyword>
<dbReference type="SUPFAM" id="SSF46785">
    <property type="entry name" value="Winged helix' DNA-binding domain"/>
    <property type="match status" value="1"/>
</dbReference>
<dbReference type="InterPro" id="IPR036390">
    <property type="entry name" value="WH_DNA-bd_sf"/>
</dbReference>
<feature type="domain" description="HTH lysR-type" evidence="5">
    <location>
        <begin position="37"/>
        <end position="94"/>
    </location>
</feature>